<evidence type="ECO:0000313" key="6">
    <source>
        <dbReference type="Proteomes" id="UP001056132"/>
    </source>
</evidence>
<reference evidence="4" key="3">
    <citation type="submission" date="2022-05" db="EMBL/GenBank/DDBJ databases">
        <authorList>
            <person name="Kunte H.-J."/>
        </authorList>
    </citation>
    <scope>NUCLEOTIDE SEQUENCE</scope>
    <source>
        <strain evidence="4">G5</strain>
    </source>
</reference>
<dbReference type="SUPFAM" id="SSF52402">
    <property type="entry name" value="Adenine nucleotide alpha hydrolases-like"/>
    <property type="match status" value="2"/>
</dbReference>
<evidence type="ECO:0000259" key="2">
    <source>
        <dbReference type="Pfam" id="PF00582"/>
    </source>
</evidence>
<evidence type="ECO:0000313" key="4">
    <source>
        <dbReference type="EMBL" id="URF05295.1"/>
    </source>
</evidence>
<reference evidence="3 5" key="1">
    <citation type="submission" date="2019-05" db="EMBL/GenBank/DDBJ databases">
        <title>Whole genome sequence analysis of Cupriavidus campinensis S14E4C strain.</title>
        <authorList>
            <person name="Abbaszade G."/>
            <person name="Szabo A."/>
            <person name="Toumi M."/>
            <person name="Toth E."/>
        </authorList>
    </citation>
    <scope>NUCLEOTIDE SEQUENCE [LARGE SCALE GENOMIC DNA]</scope>
    <source>
        <strain evidence="3 5">S14E4C</strain>
    </source>
</reference>
<dbReference type="Gene3D" id="3.40.50.12370">
    <property type="match status" value="1"/>
</dbReference>
<dbReference type="AlphaFoldDB" id="A0AAE9L3P3"/>
<organism evidence="4 6">
    <name type="scientific">Cupriavidus campinensis</name>
    <dbReference type="NCBI Taxonomy" id="151783"/>
    <lineage>
        <taxon>Bacteria</taxon>
        <taxon>Pseudomonadati</taxon>
        <taxon>Pseudomonadota</taxon>
        <taxon>Betaproteobacteria</taxon>
        <taxon>Burkholderiales</taxon>
        <taxon>Burkholderiaceae</taxon>
        <taxon>Cupriavidus</taxon>
    </lineage>
</organism>
<dbReference type="RefSeq" id="WP_144195956.1">
    <property type="nucleotide sequence ID" value="NZ_CAJPVH010000007.1"/>
</dbReference>
<dbReference type="Pfam" id="PF00582">
    <property type="entry name" value="Usp"/>
    <property type="match status" value="1"/>
</dbReference>
<evidence type="ECO:0000313" key="5">
    <source>
        <dbReference type="Proteomes" id="UP000318943"/>
    </source>
</evidence>
<dbReference type="InterPro" id="IPR006016">
    <property type="entry name" value="UspA"/>
</dbReference>
<sequence>MDISAIIIHVDASPQSAARLSHAVAIATAFHATLIGLLSQNADAPAGTDHHHNGKHVRSGIAADLSANCDAARLAFDTATEHLPVAVDWRVGEGTPIDAMHCEGRLADLIIVGQPAPGEVGASATRRFIELTIVGTGPPVLVLPAGGKIAAAPWPYASAMVAWSGTRESARALRSALPFLRLARRVNLVPCPPDGLGRHPGAAPPSYAMSWLSRHGVKATLTEMTVHQSGSVGDALLELTARRKADLLVCGEYGRRVMRDNVLGSVADTLLSKSPIPTLFAC</sequence>
<evidence type="ECO:0000313" key="3">
    <source>
        <dbReference type="EMBL" id="TSP14609.1"/>
    </source>
</evidence>
<gene>
    <name evidence="3" type="ORF">FGG12_02890</name>
    <name evidence="4" type="ORF">M5D45_05610</name>
</gene>
<feature type="domain" description="UspA" evidence="2">
    <location>
        <begin position="159"/>
        <end position="279"/>
    </location>
</feature>
<proteinExistence type="inferred from homology"/>
<dbReference type="InterPro" id="IPR006015">
    <property type="entry name" value="Universal_stress_UspA"/>
</dbReference>
<dbReference type="Proteomes" id="UP001056132">
    <property type="component" value="Chromosome 1"/>
</dbReference>
<dbReference type="Proteomes" id="UP000318943">
    <property type="component" value="Unassembled WGS sequence"/>
</dbReference>
<keyword evidence="5" id="KW-1185">Reference proteome</keyword>
<evidence type="ECO:0000256" key="1">
    <source>
        <dbReference type="ARBA" id="ARBA00008791"/>
    </source>
</evidence>
<dbReference type="EMBL" id="VCIZ01000001">
    <property type="protein sequence ID" value="TSP14609.1"/>
    <property type="molecule type" value="Genomic_DNA"/>
</dbReference>
<name>A0AAE9L3P3_9BURK</name>
<dbReference type="EMBL" id="CP097330">
    <property type="protein sequence ID" value="URF05295.1"/>
    <property type="molecule type" value="Genomic_DNA"/>
</dbReference>
<comment type="similarity">
    <text evidence="1">Belongs to the universal stress protein A family.</text>
</comment>
<protein>
    <submittedName>
        <fullName evidence="4">Universal stress protein</fullName>
    </submittedName>
</protein>
<accession>A0AAE9L3P3</accession>
<dbReference type="PRINTS" id="PR01438">
    <property type="entry name" value="UNVRSLSTRESS"/>
</dbReference>
<dbReference type="PANTHER" id="PTHR46268:SF15">
    <property type="entry name" value="UNIVERSAL STRESS PROTEIN HP_0031"/>
    <property type="match status" value="1"/>
</dbReference>
<dbReference type="PANTHER" id="PTHR46268">
    <property type="entry name" value="STRESS RESPONSE PROTEIN NHAX"/>
    <property type="match status" value="1"/>
</dbReference>
<dbReference type="CDD" id="cd00293">
    <property type="entry name" value="USP-like"/>
    <property type="match status" value="1"/>
</dbReference>
<dbReference type="KEGG" id="ccam:M5D45_05610"/>
<reference evidence="4" key="2">
    <citation type="journal article" date="2022" name="Microbiol. Resour. Announc.">
        <title>Genome Sequence of Cupriavidus campinensis Strain G5, a Member of a Bacterial Consortium Capable of Polyethylene Degradation.</title>
        <authorList>
            <person name="Schneider B."/>
            <person name="Pfeiffer F."/>
            <person name="Dyall-Smith M."/>
            <person name="Kunte H.J."/>
        </authorList>
    </citation>
    <scope>NUCLEOTIDE SEQUENCE</scope>
    <source>
        <strain evidence="4">G5</strain>
    </source>
</reference>